<evidence type="ECO:0000313" key="2">
    <source>
        <dbReference type="EMBL" id="GMM47750.1"/>
    </source>
</evidence>
<dbReference type="GO" id="GO:0051959">
    <property type="term" value="F:dynein light intermediate chain binding"/>
    <property type="evidence" value="ECO:0007669"/>
    <property type="project" value="InterPro"/>
</dbReference>
<feature type="domain" description="ATPase dynein-related AAA" evidence="1">
    <location>
        <begin position="15"/>
        <end position="76"/>
    </location>
</feature>
<dbReference type="InterPro" id="IPR011704">
    <property type="entry name" value="ATPase_dyneun-rel_AAA"/>
</dbReference>
<dbReference type="PANTHER" id="PTHR45703:SF36">
    <property type="entry name" value="DYNEIN HEAVY CHAIN, CYTOPLASMIC"/>
    <property type="match status" value="1"/>
</dbReference>
<accession>A0AAV5R8S5</accession>
<keyword evidence="3" id="KW-1185">Reference proteome</keyword>
<dbReference type="GO" id="GO:0005524">
    <property type="term" value="F:ATP binding"/>
    <property type="evidence" value="ECO:0007669"/>
    <property type="project" value="InterPro"/>
</dbReference>
<dbReference type="AlphaFoldDB" id="A0AAV5R8S5"/>
<dbReference type="Pfam" id="PF07728">
    <property type="entry name" value="AAA_5"/>
    <property type="match status" value="1"/>
</dbReference>
<reference evidence="2 3" key="1">
    <citation type="journal article" date="2023" name="Elife">
        <title>Identification of key yeast species and microbe-microbe interactions impacting larval growth of Drosophila in the wild.</title>
        <authorList>
            <person name="Mure A."/>
            <person name="Sugiura Y."/>
            <person name="Maeda R."/>
            <person name="Honda K."/>
            <person name="Sakurai N."/>
            <person name="Takahashi Y."/>
            <person name="Watada M."/>
            <person name="Katoh T."/>
            <person name="Gotoh A."/>
            <person name="Gotoh Y."/>
            <person name="Taniguchi I."/>
            <person name="Nakamura K."/>
            <person name="Hayashi T."/>
            <person name="Katayama T."/>
            <person name="Uemura T."/>
            <person name="Hattori Y."/>
        </authorList>
    </citation>
    <scope>NUCLEOTIDE SEQUENCE [LARGE SCALE GENOMIC DNA]</scope>
    <source>
        <strain evidence="2 3">PK-24</strain>
    </source>
</reference>
<dbReference type="InterPro" id="IPR026983">
    <property type="entry name" value="DHC"/>
</dbReference>
<gene>
    <name evidence="2" type="ORF">DAPK24_043480</name>
</gene>
<dbReference type="Gene3D" id="3.40.50.300">
    <property type="entry name" value="P-loop containing nucleotide triphosphate hydrolases"/>
    <property type="match status" value="1"/>
</dbReference>
<organism evidence="2 3">
    <name type="scientific">Pichia kluyveri</name>
    <name type="common">Yeast</name>
    <dbReference type="NCBI Taxonomy" id="36015"/>
    <lineage>
        <taxon>Eukaryota</taxon>
        <taxon>Fungi</taxon>
        <taxon>Dikarya</taxon>
        <taxon>Ascomycota</taxon>
        <taxon>Saccharomycotina</taxon>
        <taxon>Pichiomycetes</taxon>
        <taxon>Pichiales</taxon>
        <taxon>Pichiaceae</taxon>
        <taxon>Pichia</taxon>
    </lineage>
</organism>
<name>A0AAV5R8S5_PICKL</name>
<protein>
    <recommendedName>
        <fullName evidence="1">ATPase dynein-related AAA domain-containing protein</fullName>
    </recommendedName>
</protein>
<dbReference type="Gene3D" id="1.10.472.130">
    <property type="match status" value="1"/>
</dbReference>
<dbReference type="EMBL" id="BTGB01000009">
    <property type="protein sequence ID" value="GMM47750.1"/>
    <property type="molecule type" value="Genomic_DNA"/>
</dbReference>
<dbReference type="PANTHER" id="PTHR45703">
    <property type="entry name" value="DYNEIN HEAVY CHAIN"/>
    <property type="match status" value="1"/>
</dbReference>
<evidence type="ECO:0000259" key="1">
    <source>
        <dbReference type="Pfam" id="PF07728"/>
    </source>
</evidence>
<dbReference type="Proteomes" id="UP001378960">
    <property type="component" value="Unassembled WGS sequence"/>
</dbReference>
<comment type="caution">
    <text evidence="2">The sequence shown here is derived from an EMBL/GenBank/DDBJ whole genome shotgun (WGS) entry which is preliminary data.</text>
</comment>
<sequence>MRKIGTNHKQYESKNIWIVFDGDVDPLWVENLNSLLDDNKVLSLPNGETIHLPENVRIVFEVEDLDHATPATISRCGIILFNREYFNMNDLSKSLSVQFKNSKVPKEDEINKSLMLSDLSVSDYKSDVVNLISDTLDKQLLDHIWTMVSNYRSVLKLTKFEVVSNIYRYMSYFFNDFIDFISNSSDFKTEYGSLVKKQLFYSILWSMGCVCLKKMNVIL</sequence>
<dbReference type="GO" id="GO:0030286">
    <property type="term" value="C:dynein complex"/>
    <property type="evidence" value="ECO:0007669"/>
    <property type="project" value="InterPro"/>
</dbReference>
<dbReference type="InterPro" id="IPR027417">
    <property type="entry name" value="P-loop_NTPase"/>
</dbReference>
<evidence type="ECO:0000313" key="3">
    <source>
        <dbReference type="Proteomes" id="UP001378960"/>
    </source>
</evidence>
<dbReference type="GO" id="GO:0016887">
    <property type="term" value="F:ATP hydrolysis activity"/>
    <property type="evidence" value="ECO:0007669"/>
    <property type="project" value="InterPro"/>
</dbReference>
<dbReference type="GO" id="GO:0007018">
    <property type="term" value="P:microtubule-based movement"/>
    <property type="evidence" value="ECO:0007669"/>
    <property type="project" value="InterPro"/>
</dbReference>
<proteinExistence type="predicted"/>
<dbReference type="GO" id="GO:0045505">
    <property type="term" value="F:dynein intermediate chain binding"/>
    <property type="evidence" value="ECO:0007669"/>
    <property type="project" value="InterPro"/>
</dbReference>